<evidence type="ECO:0000256" key="1">
    <source>
        <dbReference type="ARBA" id="ARBA00001938"/>
    </source>
</evidence>
<evidence type="ECO:0000256" key="7">
    <source>
        <dbReference type="ARBA" id="ARBA00025211"/>
    </source>
</evidence>
<dbReference type="FunFam" id="3.30.559.10:FF:000004">
    <property type="entry name" value="Acetyltransferase component of pyruvate dehydrogenase complex"/>
    <property type="match status" value="1"/>
</dbReference>
<dbReference type="InterPro" id="IPR050743">
    <property type="entry name" value="2-oxoacid_DH_E2_comp"/>
</dbReference>
<dbReference type="InterPro" id="IPR003016">
    <property type="entry name" value="2-oxoA_DH_lipoyl-BS"/>
</dbReference>
<dbReference type="Gene3D" id="2.40.50.100">
    <property type="match status" value="2"/>
</dbReference>
<dbReference type="GO" id="GO:0006086">
    <property type="term" value="P:pyruvate decarboxylation to acetyl-CoA"/>
    <property type="evidence" value="ECO:0007669"/>
    <property type="project" value="TreeGrafter"/>
</dbReference>
<organism evidence="13">
    <name type="scientific">Caldithrix abyssi</name>
    <dbReference type="NCBI Taxonomy" id="187145"/>
    <lineage>
        <taxon>Bacteria</taxon>
        <taxon>Pseudomonadati</taxon>
        <taxon>Calditrichota</taxon>
        <taxon>Calditrichia</taxon>
        <taxon>Calditrichales</taxon>
        <taxon>Calditrichaceae</taxon>
        <taxon>Caldithrix</taxon>
    </lineage>
</organism>
<evidence type="ECO:0000256" key="9">
    <source>
        <dbReference type="RuleBase" id="RU003423"/>
    </source>
</evidence>
<gene>
    <name evidence="13" type="ORF">ENJ10_12165</name>
</gene>
<keyword evidence="5 9" id="KW-0450">Lipoyl</keyword>
<evidence type="ECO:0000256" key="3">
    <source>
        <dbReference type="ARBA" id="ARBA00011484"/>
    </source>
</evidence>
<evidence type="ECO:0000256" key="6">
    <source>
        <dbReference type="ARBA" id="ARBA00023315"/>
    </source>
</evidence>
<dbReference type="Pfam" id="PF00364">
    <property type="entry name" value="Biotin_lipoyl"/>
    <property type="match status" value="2"/>
</dbReference>
<feature type="region of interest" description="Disordered" evidence="10">
    <location>
        <begin position="80"/>
        <end position="113"/>
    </location>
</feature>
<feature type="compositionally biased region" description="Basic and acidic residues" evidence="10">
    <location>
        <begin position="90"/>
        <end position="104"/>
    </location>
</feature>
<comment type="catalytic activity">
    <reaction evidence="8">
        <text>N(6)-[(R)-dihydrolipoyl]-L-lysyl-[protein] + acetyl-CoA = N(6)-[(R)-S(8)-acetyldihydrolipoyl]-L-lysyl-[protein] + CoA</text>
        <dbReference type="Rhea" id="RHEA:17017"/>
        <dbReference type="Rhea" id="RHEA-COMP:10475"/>
        <dbReference type="Rhea" id="RHEA-COMP:10478"/>
        <dbReference type="ChEBI" id="CHEBI:57287"/>
        <dbReference type="ChEBI" id="CHEBI:57288"/>
        <dbReference type="ChEBI" id="CHEBI:83100"/>
        <dbReference type="ChEBI" id="CHEBI:83111"/>
        <dbReference type="EC" id="2.3.1.12"/>
    </reaction>
</comment>
<dbReference type="InterPro" id="IPR000089">
    <property type="entry name" value="Biotin_lipoyl"/>
</dbReference>
<reference evidence="13" key="1">
    <citation type="journal article" date="2020" name="mSystems">
        <title>Genome- and Community-Level Interaction Insights into Carbon Utilization and Element Cycling Functions of Hydrothermarchaeota in Hydrothermal Sediment.</title>
        <authorList>
            <person name="Zhou Z."/>
            <person name="Liu Y."/>
            <person name="Xu W."/>
            <person name="Pan J."/>
            <person name="Luo Z.H."/>
            <person name="Li M."/>
        </authorList>
    </citation>
    <scope>NUCLEOTIDE SEQUENCE [LARGE SCALE GENOMIC DNA]</scope>
    <source>
        <strain evidence="13">HyVt-456</strain>
    </source>
</reference>
<evidence type="ECO:0000256" key="4">
    <source>
        <dbReference type="ARBA" id="ARBA00022679"/>
    </source>
</evidence>
<feature type="region of interest" description="Disordered" evidence="10">
    <location>
        <begin position="202"/>
        <end position="255"/>
    </location>
</feature>
<evidence type="ECO:0000256" key="2">
    <source>
        <dbReference type="ARBA" id="ARBA00007317"/>
    </source>
</evidence>
<keyword evidence="4 9" id="KW-0808">Transferase</keyword>
<comment type="caution">
    <text evidence="13">The sequence shown here is derived from an EMBL/GenBank/DDBJ whole genome shotgun (WGS) entry which is preliminary data.</text>
</comment>
<accession>A0A7V1LPR9</accession>
<dbReference type="Proteomes" id="UP000886005">
    <property type="component" value="Unassembled WGS sequence"/>
</dbReference>
<keyword evidence="6 9" id="KW-0012">Acyltransferase</keyword>
<dbReference type="Gene3D" id="3.30.559.10">
    <property type="entry name" value="Chloramphenicol acetyltransferase-like domain"/>
    <property type="match status" value="1"/>
</dbReference>
<evidence type="ECO:0000256" key="5">
    <source>
        <dbReference type="ARBA" id="ARBA00022823"/>
    </source>
</evidence>
<dbReference type="Pfam" id="PF00198">
    <property type="entry name" value="2-oxoacid_dh"/>
    <property type="match status" value="1"/>
</dbReference>
<sequence>MSIEIKLPDLGDGIESGTVSSVFVKEGDVVEKEQALLELETDKAVIEVPSDSAGTVSKVLVGNGDEVKIGQVMFVLDSANGGGQAPASPVEEKAAPAEEKKEASVPEPPAPKKAATETVVSLVVPNMGDGVESGTVSSVFVKPGDVIEKEASLVELETDKAVIEIPAEAAGTVEKVLVSEGDTLSVGQEICTVKTGDAVAEEQAHSPESASSLAMEQSDVSHLDHEAIKQREREAMAVKPRGQKRDPSKIAPASPSVRRFAREIGIDIHQVPGTGPGGRISVEDVKAYSKMLNSQGRPASGVVSAEPLPDFSKYGPVETEAMNKLRQTSARHLSQAWSTIPHVTQFDKADITALEKMRKANGKKAEAAGGKLTMTAILIKVVEAALRKFPEFNASIDMTKNEIIYKKYYNIGIAVDTDRGLLVPVIKNVDQKNIIDLAVELTEISQKARAKKLTMDDMQGGNFSISNLGGIGGTGFTPIVNAPDVAILGVSRSEIQPKYIDGAFQPRLMMPLALSYDHRIIDGAAAARFLRWICQVLEEPFTVLLEG</sequence>
<dbReference type="InterPro" id="IPR001078">
    <property type="entry name" value="2-oxoacid_DH_actylTfrase"/>
</dbReference>
<name>A0A7V1LPR9_CALAY</name>
<feature type="domain" description="Peripheral subunit-binding (PSBD)" evidence="12">
    <location>
        <begin position="252"/>
        <end position="289"/>
    </location>
</feature>
<dbReference type="PROSITE" id="PS50968">
    <property type="entry name" value="BIOTINYL_LIPOYL"/>
    <property type="match status" value="2"/>
</dbReference>
<dbReference type="CDD" id="cd06849">
    <property type="entry name" value="lipoyl_domain"/>
    <property type="match status" value="2"/>
</dbReference>
<dbReference type="EC" id="2.3.1.-" evidence="9"/>
<dbReference type="Pfam" id="PF02817">
    <property type="entry name" value="E3_binding"/>
    <property type="match status" value="1"/>
</dbReference>
<evidence type="ECO:0000259" key="11">
    <source>
        <dbReference type="PROSITE" id="PS50968"/>
    </source>
</evidence>
<dbReference type="GO" id="GO:0004742">
    <property type="term" value="F:dihydrolipoyllysine-residue acetyltransferase activity"/>
    <property type="evidence" value="ECO:0007669"/>
    <property type="project" value="UniProtKB-EC"/>
</dbReference>
<proteinExistence type="inferred from homology"/>
<dbReference type="SUPFAM" id="SSF51230">
    <property type="entry name" value="Single hybrid motif"/>
    <property type="match status" value="2"/>
</dbReference>
<evidence type="ECO:0000256" key="10">
    <source>
        <dbReference type="SAM" id="MobiDB-lite"/>
    </source>
</evidence>
<dbReference type="SUPFAM" id="SSF52777">
    <property type="entry name" value="CoA-dependent acyltransferases"/>
    <property type="match status" value="1"/>
</dbReference>
<dbReference type="InterPro" id="IPR023213">
    <property type="entry name" value="CAT-like_dom_sf"/>
</dbReference>
<dbReference type="InterPro" id="IPR036625">
    <property type="entry name" value="E3-bd_dom_sf"/>
</dbReference>
<dbReference type="GO" id="GO:0005737">
    <property type="term" value="C:cytoplasm"/>
    <property type="evidence" value="ECO:0007669"/>
    <property type="project" value="TreeGrafter"/>
</dbReference>
<dbReference type="PANTHER" id="PTHR43178">
    <property type="entry name" value="DIHYDROLIPOAMIDE ACETYLTRANSFERASE COMPONENT OF PYRUVATE DEHYDROGENASE COMPLEX"/>
    <property type="match status" value="1"/>
</dbReference>
<dbReference type="AlphaFoldDB" id="A0A7V1LPR9"/>
<evidence type="ECO:0000256" key="8">
    <source>
        <dbReference type="ARBA" id="ARBA00048370"/>
    </source>
</evidence>
<dbReference type="Gene3D" id="4.10.320.10">
    <property type="entry name" value="E3-binding domain"/>
    <property type="match status" value="1"/>
</dbReference>
<dbReference type="PROSITE" id="PS51826">
    <property type="entry name" value="PSBD"/>
    <property type="match status" value="1"/>
</dbReference>
<dbReference type="PANTHER" id="PTHR43178:SF2">
    <property type="entry name" value="DIHYDROLIPOYLLYSINE-RESIDUE ACETYLTRANSFERASE COMPONENT OF PYRUVATE DEHYDROGENASE COMPLEX"/>
    <property type="match status" value="1"/>
</dbReference>
<dbReference type="GO" id="GO:0031405">
    <property type="term" value="F:lipoic acid binding"/>
    <property type="evidence" value="ECO:0007669"/>
    <property type="project" value="TreeGrafter"/>
</dbReference>
<comment type="cofactor">
    <cofactor evidence="1 9">
        <name>(R)-lipoate</name>
        <dbReference type="ChEBI" id="CHEBI:83088"/>
    </cofactor>
</comment>
<comment type="similarity">
    <text evidence="2 9">Belongs to the 2-oxoacid dehydrogenase family.</text>
</comment>
<dbReference type="InterPro" id="IPR004167">
    <property type="entry name" value="PSBD"/>
</dbReference>
<evidence type="ECO:0000259" key="12">
    <source>
        <dbReference type="PROSITE" id="PS51826"/>
    </source>
</evidence>
<comment type="function">
    <text evidence="7">The pyruvate dehydrogenase complex catalyzes the overall conversion of pyruvate to acetyl-CoA and CO(2). It contains multiple copies of three enzymatic components: pyruvate dehydrogenase (E1), dihydrolipoamide acetyltransferase (E2) and lipoamide dehydrogenase (E3).</text>
</comment>
<feature type="compositionally biased region" description="Polar residues" evidence="10">
    <location>
        <begin position="206"/>
        <end position="218"/>
    </location>
</feature>
<dbReference type="PROSITE" id="PS00189">
    <property type="entry name" value="LIPOYL"/>
    <property type="match status" value="2"/>
</dbReference>
<feature type="domain" description="Lipoyl-binding" evidence="11">
    <location>
        <begin position="119"/>
        <end position="194"/>
    </location>
</feature>
<comment type="subunit">
    <text evidence="3">Forms a 24-polypeptide structural core with octahedral symmetry.</text>
</comment>
<evidence type="ECO:0000313" key="13">
    <source>
        <dbReference type="EMBL" id="HED11437.1"/>
    </source>
</evidence>
<protein>
    <recommendedName>
        <fullName evidence="9">Dihydrolipoamide acetyltransferase component of pyruvate dehydrogenase complex</fullName>
        <ecNumber evidence="9">2.3.1.-</ecNumber>
    </recommendedName>
</protein>
<dbReference type="EMBL" id="DRLD01000341">
    <property type="protein sequence ID" value="HED11437.1"/>
    <property type="molecule type" value="Genomic_DNA"/>
</dbReference>
<feature type="compositionally biased region" description="Basic and acidic residues" evidence="10">
    <location>
        <begin position="219"/>
        <end position="236"/>
    </location>
</feature>
<feature type="domain" description="Lipoyl-binding" evidence="11">
    <location>
        <begin position="2"/>
        <end position="77"/>
    </location>
</feature>
<dbReference type="SUPFAM" id="SSF47005">
    <property type="entry name" value="Peripheral subunit-binding domain of 2-oxo acid dehydrogenase complex"/>
    <property type="match status" value="1"/>
</dbReference>
<dbReference type="InterPro" id="IPR011053">
    <property type="entry name" value="Single_hybrid_motif"/>
</dbReference>